<feature type="domain" description="Deoxynucleoside kinase" evidence="3">
    <location>
        <begin position="6"/>
        <end position="198"/>
    </location>
</feature>
<keyword evidence="4" id="KW-0418">Kinase</keyword>
<name>A0A6M4H381_9PROT</name>
<dbReference type="InterPro" id="IPR002624">
    <property type="entry name" value="DCK/DGK"/>
</dbReference>
<dbReference type="Gene3D" id="3.40.50.300">
    <property type="entry name" value="P-loop containing nucleotide triphosphate hydrolases"/>
    <property type="match status" value="1"/>
</dbReference>
<dbReference type="GO" id="GO:0004138">
    <property type="term" value="F:deoxyguanosine kinase activity"/>
    <property type="evidence" value="ECO:0007669"/>
    <property type="project" value="UniProtKB-EC"/>
</dbReference>
<dbReference type="RefSeq" id="WP_171160820.1">
    <property type="nucleotide sequence ID" value="NZ_CP053073.1"/>
</dbReference>
<dbReference type="KEGG" id="upl:DSM104440_00821"/>
<evidence type="ECO:0000256" key="2">
    <source>
        <dbReference type="PIRSR" id="PIRSR000705-3"/>
    </source>
</evidence>
<dbReference type="GO" id="GO:0005737">
    <property type="term" value="C:cytoplasm"/>
    <property type="evidence" value="ECO:0007669"/>
    <property type="project" value="TreeGrafter"/>
</dbReference>
<keyword evidence="2" id="KW-0067">ATP-binding</keyword>
<feature type="binding site" evidence="2">
    <location>
        <begin position="10"/>
        <end position="18"/>
    </location>
    <ligand>
        <name>ATP</name>
        <dbReference type="ChEBI" id="CHEBI:30616"/>
    </ligand>
</feature>
<feature type="binding site" evidence="2">
    <location>
        <begin position="137"/>
        <end position="141"/>
    </location>
    <ligand>
        <name>ATP</name>
        <dbReference type="ChEBI" id="CHEBI:30616"/>
    </ligand>
</feature>
<dbReference type="PIRSF" id="PIRSF000705">
    <property type="entry name" value="DNK"/>
    <property type="match status" value="1"/>
</dbReference>
<sequence>MKHRYIVVEGPIGCGKTSLAHKIAHHLDASLLLEDTASNPFLRQFYQDMRRHALPTQLFFLFQRVEQIGSLRQPELFGAKPTVSDFTLAKDPLFARLTLNDAEYQLYSRIYDHVKPQVPVPDLVIYLQASIDTLIGRVNKRGLAMESGISEDYLRRISDAYSRYFYDYDESPLLIVNSDRLNFVDVPEHFDLLVERMNAIRGGREFFNRA</sequence>
<reference evidence="4 5" key="1">
    <citation type="submission" date="2020-04" db="EMBL/GenBank/DDBJ databases">
        <title>Usitatibacter rugosus gen. nov., sp. nov. and Usitatibacter palustris sp. nov., novel members of Usitatibacteraceae fam. nov. within the order Nitrosomonadales isolated from soil.</title>
        <authorList>
            <person name="Huber K.J."/>
            <person name="Neumann-Schaal M."/>
            <person name="Geppert A."/>
            <person name="Luckner M."/>
            <person name="Wanner G."/>
            <person name="Overmann J."/>
        </authorList>
    </citation>
    <scope>NUCLEOTIDE SEQUENCE [LARGE SCALE GENOMIC DNA]</scope>
    <source>
        <strain evidence="4 5">Swamp67</strain>
    </source>
</reference>
<dbReference type="Proteomes" id="UP000503096">
    <property type="component" value="Chromosome"/>
</dbReference>
<evidence type="ECO:0000259" key="3">
    <source>
        <dbReference type="Pfam" id="PF01712"/>
    </source>
</evidence>
<dbReference type="PANTHER" id="PTHR10513">
    <property type="entry name" value="DEOXYNUCLEOSIDE KINASE"/>
    <property type="match status" value="1"/>
</dbReference>
<dbReference type="AlphaFoldDB" id="A0A6M4H381"/>
<dbReference type="InterPro" id="IPR027417">
    <property type="entry name" value="P-loop_NTPase"/>
</dbReference>
<evidence type="ECO:0000313" key="5">
    <source>
        <dbReference type="Proteomes" id="UP000503096"/>
    </source>
</evidence>
<keyword evidence="2" id="KW-0547">Nucleotide-binding</keyword>
<dbReference type="InterPro" id="IPR031314">
    <property type="entry name" value="DNK_dom"/>
</dbReference>
<accession>A0A6M4H381</accession>
<dbReference type="PANTHER" id="PTHR10513:SF46">
    <property type="entry name" value="DEOXYGUANOSINE KINASE"/>
    <property type="match status" value="1"/>
</dbReference>
<keyword evidence="5" id="KW-1185">Reference proteome</keyword>
<dbReference type="GO" id="GO:0005524">
    <property type="term" value="F:ATP binding"/>
    <property type="evidence" value="ECO:0007669"/>
    <property type="project" value="UniProtKB-KW"/>
</dbReference>
<proteinExistence type="predicted"/>
<keyword evidence="4" id="KW-0808">Transferase</keyword>
<dbReference type="SUPFAM" id="SSF52540">
    <property type="entry name" value="P-loop containing nucleoside triphosphate hydrolases"/>
    <property type="match status" value="1"/>
</dbReference>
<dbReference type="Pfam" id="PF01712">
    <property type="entry name" value="dNK"/>
    <property type="match status" value="1"/>
</dbReference>
<evidence type="ECO:0000256" key="1">
    <source>
        <dbReference type="PIRSR" id="PIRSR000705-1"/>
    </source>
</evidence>
<organism evidence="4 5">
    <name type="scientific">Usitatibacter palustris</name>
    <dbReference type="NCBI Taxonomy" id="2732487"/>
    <lineage>
        <taxon>Bacteria</taxon>
        <taxon>Pseudomonadati</taxon>
        <taxon>Pseudomonadota</taxon>
        <taxon>Betaproteobacteria</taxon>
        <taxon>Nitrosomonadales</taxon>
        <taxon>Usitatibacteraceae</taxon>
        <taxon>Usitatibacter</taxon>
    </lineage>
</organism>
<dbReference type="CDD" id="cd01673">
    <property type="entry name" value="dNK"/>
    <property type="match status" value="1"/>
</dbReference>
<evidence type="ECO:0000313" key="4">
    <source>
        <dbReference type="EMBL" id="QJR14029.1"/>
    </source>
</evidence>
<feature type="active site" description="Proton acceptor" evidence="1">
    <location>
        <position position="85"/>
    </location>
</feature>
<dbReference type="EC" id="2.7.1.113" evidence="4"/>
<dbReference type="EMBL" id="CP053073">
    <property type="protein sequence ID" value="QJR14029.1"/>
    <property type="molecule type" value="Genomic_DNA"/>
</dbReference>
<protein>
    <submittedName>
        <fullName evidence="4">Deoxyguanosine kinase</fullName>
        <ecNumber evidence="4">2.7.1.113</ecNumber>
    </submittedName>
</protein>
<feature type="binding site" evidence="2">
    <location>
        <begin position="181"/>
        <end position="183"/>
    </location>
    <ligand>
        <name>ATP</name>
        <dbReference type="ChEBI" id="CHEBI:30616"/>
    </ligand>
</feature>
<gene>
    <name evidence="4" type="primary">dgk</name>
    <name evidence="4" type="ORF">DSM104440_00821</name>
</gene>
<dbReference type="InterPro" id="IPR050566">
    <property type="entry name" value="Deoxyribonucleoside_kinase"/>
</dbReference>
<dbReference type="InParanoid" id="A0A6M4H381"/>